<dbReference type="GO" id="GO:0005576">
    <property type="term" value="C:extracellular region"/>
    <property type="evidence" value="ECO:0007669"/>
    <property type="project" value="InterPro"/>
</dbReference>
<keyword evidence="3" id="KW-0732">Signal</keyword>
<feature type="chain" id="PRO_5016902101" description="Apple domain-containing protein" evidence="3">
    <location>
        <begin position="27"/>
        <end position="1348"/>
    </location>
</feature>
<protein>
    <recommendedName>
        <fullName evidence="4">Apple domain-containing protein</fullName>
    </recommendedName>
</protein>
<organism evidence="5 6">
    <name type="scientific">Thalassococcus profundi</name>
    <dbReference type="NCBI Taxonomy" id="2282382"/>
    <lineage>
        <taxon>Bacteria</taxon>
        <taxon>Pseudomonadati</taxon>
        <taxon>Pseudomonadota</taxon>
        <taxon>Alphaproteobacteria</taxon>
        <taxon>Rhodobacterales</taxon>
        <taxon>Roseobacteraceae</taxon>
        <taxon>Thalassococcus</taxon>
    </lineage>
</organism>
<dbReference type="InterPro" id="IPR011600">
    <property type="entry name" value="Pept_C14_caspase"/>
</dbReference>
<dbReference type="GO" id="GO:0004197">
    <property type="term" value="F:cysteine-type endopeptidase activity"/>
    <property type="evidence" value="ECO:0007669"/>
    <property type="project" value="InterPro"/>
</dbReference>
<dbReference type="SMART" id="SM00473">
    <property type="entry name" value="PAN_AP"/>
    <property type="match status" value="1"/>
</dbReference>
<evidence type="ECO:0000256" key="2">
    <source>
        <dbReference type="ARBA" id="ARBA00023157"/>
    </source>
</evidence>
<feature type="domain" description="Apple" evidence="4">
    <location>
        <begin position="181"/>
        <end position="264"/>
    </location>
</feature>
<comment type="caution">
    <text evidence="5">The sequence shown here is derived from an EMBL/GenBank/DDBJ whole genome shotgun (WGS) entry which is preliminary data.</text>
</comment>
<evidence type="ECO:0000256" key="1">
    <source>
        <dbReference type="ARBA" id="ARBA00022737"/>
    </source>
</evidence>
<dbReference type="Pfam" id="PF00656">
    <property type="entry name" value="Peptidase_C14"/>
    <property type="match status" value="1"/>
</dbReference>
<keyword evidence="6" id="KW-1185">Reference proteome</keyword>
<name>A0A369TQK7_9RHOB</name>
<dbReference type="InterPro" id="IPR000177">
    <property type="entry name" value="Apple"/>
</dbReference>
<keyword evidence="1" id="KW-0677">Repeat</keyword>
<dbReference type="SUPFAM" id="SSF52129">
    <property type="entry name" value="Caspase-like"/>
    <property type="match status" value="1"/>
</dbReference>
<dbReference type="PROSITE" id="PS00018">
    <property type="entry name" value="EF_HAND_1"/>
    <property type="match status" value="1"/>
</dbReference>
<dbReference type="InterPro" id="IPR029030">
    <property type="entry name" value="Caspase-like_dom_sf"/>
</dbReference>
<gene>
    <name evidence="5" type="ORF">DU478_05390</name>
</gene>
<dbReference type="GO" id="GO:0006508">
    <property type="term" value="P:proteolysis"/>
    <property type="evidence" value="ECO:0007669"/>
    <property type="project" value="InterPro"/>
</dbReference>
<dbReference type="Gene3D" id="3.40.50.1460">
    <property type="match status" value="1"/>
</dbReference>
<dbReference type="InterPro" id="IPR018247">
    <property type="entry name" value="EF_Hand_1_Ca_BS"/>
</dbReference>
<keyword evidence="2" id="KW-1015">Disulfide bond</keyword>
<accession>A0A369TQK7</accession>
<sequence length="1348" mass="141545">MTLVCFARLASALAVTGALLIAPVDAQTDRWEGNDAEARICTVTEPGSCVRLFCAPNGQISLVANGGGLQPGQGQIAVDGRVVGSGTFSGSQGFPSVLLDPQNNAPIFDAMRRGSRLRIDLAGGRMDLSLAGSSRALTTLLAGCTRAVPEAPAPRTVGAWDAFERRSDESQVVLDTSNLDLGRRAFTVTSNADLWGGDIRSGLDDPLLRDMTQDSCAALCLATEGCGAFTHNAADGNVCFLKTAGGRMVGYQGASSGVRTVPNSVMIPPPTRGPLPRVDEAARWRDGETPDAHASRVRRLAAPMARSCAAERADFARLAEAMTLSIPEGRAKVGEPLTLAWSGNDLVERMPVWVMARTPAAARFVGGGAIPLGPDAPNPFGIGAGSGETRALVALWARGAGRAGEVALRPLRAGPMSVALSLVAWLPGCDEEVELMRREAVIEVAPAPAELVIGTDLGRQDLTHQLDLPAHDRRIEVGLARMRISVLSDGTEIVERAGRNAALSATGRFLTVSEDGVHSVIDVLDGVAVLQLRAEPETLRWSSGDTVLMGSSWPWGKVGVAFPFAERLLVDNQITGPSCCPANMDNTHVSFDLENGIVAVRGAQGHWLGPVQGGPLTYEEQGNGYATTGYMTAPLQAIAARSLGTVAPIAVANGLSLPGGARMPGPVLDLADPIPRPTEEAPQELASLLRGVGGSEVGAFERIGLDVLPGLASVSLAGGEVQHVDNRNLLERPAADVRAIEDRLAVIGAASNWKFDLLEEPPGNYRASINCFTYLTGGEADITDQTVFAAPGALSLPDTILQLDVIDAPEGAIMVGRAECTAGATLGSLRGLSFLFVADLSAPQPETVEELSIMSFSYMGNNRLPQFHEVPVASRLYDRTLLLFTPRNGGIAVFDMDAREVRRLWRGLPSGDLLSDAYLTSDNAHVLQLNRDGGFHVHRIADGATVLAGRIVDDEVAVWTEDYRFDATAEAATTIDLRFPGLDGQFSFDRFDPVLYAPGLVRQVLGGEAPGAPIVPVPPELSATVTAKEDRVALDVRLLAPRGAAELHLHQDGILTDTFAITGNRMSVLADRLPGTRHAAVVAVTSEGLSSNAVTADLGPGPLGGTRRVLAVAVDRYADPRLPDLNYAKADADRLMRAMTALPQGVPAYDTPRFVGGRRADAASVLTAVDDTLAGLGKGDHAVLFFAGHGLTDEDGQFHLALSGTNPDRLHATGLSWSEIAARIAQTSARVTVLIDACHSGAAGTGLFATNDGAVGGLAGLPTNLTVLAASKGRQQSIEAPEVGGGLFTVALERVLVGERSVHDADGNGRIEASELARGVRRIVEGLSGGEQVPWMTRTRVVGDHALF</sequence>
<evidence type="ECO:0000259" key="4">
    <source>
        <dbReference type="SMART" id="SM00473"/>
    </source>
</evidence>
<dbReference type="CDD" id="cd01100">
    <property type="entry name" value="APPLE_Factor_XI_like"/>
    <property type="match status" value="1"/>
</dbReference>
<dbReference type="EMBL" id="QPMK01000003">
    <property type="protein sequence ID" value="RDD67172.1"/>
    <property type="molecule type" value="Genomic_DNA"/>
</dbReference>
<dbReference type="InterPro" id="IPR003609">
    <property type="entry name" value="Pan_app"/>
</dbReference>
<proteinExistence type="predicted"/>
<dbReference type="Gene3D" id="3.50.4.10">
    <property type="entry name" value="Hepatocyte Growth Factor"/>
    <property type="match status" value="1"/>
</dbReference>
<evidence type="ECO:0000256" key="3">
    <source>
        <dbReference type="SAM" id="SignalP"/>
    </source>
</evidence>
<evidence type="ECO:0000313" key="5">
    <source>
        <dbReference type="EMBL" id="RDD67172.1"/>
    </source>
</evidence>
<reference evidence="5 6" key="1">
    <citation type="submission" date="2018-07" db="EMBL/GenBank/DDBJ databases">
        <title>Thalassococcus profundi sp. nov., a marine bacterium isolated from deep seawater of Okinawa Trough.</title>
        <authorList>
            <person name="Yu M."/>
        </authorList>
    </citation>
    <scope>NUCLEOTIDE SEQUENCE [LARGE SCALE GENOMIC DNA]</scope>
    <source>
        <strain evidence="5 6">WRAS1</strain>
    </source>
</reference>
<feature type="signal peptide" evidence="3">
    <location>
        <begin position="1"/>
        <end position="26"/>
    </location>
</feature>
<dbReference type="Proteomes" id="UP000253977">
    <property type="component" value="Unassembled WGS sequence"/>
</dbReference>
<evidence type="ECO:0000313" key="6">
    <source>
        <dbReference type="Proteomes" id="UP000253977"/>
    </source>
</evidence>